<evidence type="ECO:0000313" key="2">
    <source>
        <dbReference type="EMBL" id="WZN44566.1"/>
    </source>
</evidence>
<dbReference type="PROSITE" id="PS51257">
    <property type="entry name" value="PROKAR_LIPOPROTEIN"/>
    <property type="match status" value="1"/>
</dbReference>
<feature type="signal peptide" evidence="1">
    <location>
        <begin position="1"/>
        <end position="18"/>
    </location>
</feature>
<feature type="chain" id="PRO_5047157334" evidence="1">
    <location>
        <begin position="19"/>
        <end position="341"/>
    </location>
</feature>
<gene>
    <name evidence="2" type="ORF">WJU22_16855</name>
</gene>
<keyword evidence="3" id="KW-1185">Reference proteome</keyword>
<keyword evidence="1" id="KW-0732">Signal</keyword>
<organism evidence="2 3">
    <name type="scientific">Chitinophaga caseinilytica</name>
    <dbReference type="NCBI Taxonomy" id="2267521"/>
    <lineage>
        <taxon>Bacteria</taxon>
        <taxon>Pseudomonadati</taxon>
        <taxon>Bacteroidota</taxon>
        <taxon>Chitinophagia</taxon>
        <taxon>Chitinophagales</taxon>
        <taxon>Chitinophagaceae</taxon>
        <taxon>Chitinophaga</taxon>
    </lineage>
</organism>
<dbReference type="Proteomes" id="UP001449657">
    <property type="component" value="Chromosome"/>
</dbReference>
<protein>
    <submittedName>
        <fullName evidence="2">Uncharacterized protein</fullName>
    </submittedName>
</protein>
<dbReference type="EMBL" id="CP150096">
    <property type="protein sequence ID" value="WZN44566.1"/>
    <property type="molecule type" value="Genomic_DNA"/>
</dbReference>
<dbReference type="RefSeq" id="WP_341839346.1">
    <property type="nucleotide sequence ID" value="NZ_CP149792.1"/>
</dbReference>
<evidence type="ECO:0000256" key="1">
    <source>
        <dbReference type="SAM" id="SignalP"/>
    </source>
</evidence>
<name>A0ABZ2YX51_9BACT</name>
<sequence length="341" mass="36997">MKNSLYKGLPLLALVVTAACQKNNDATPGSPADNALQTQVSVAFDQWKSAFRQSPYQPQNYRLLPKTDAAASKSLFLSGEAVYLLPGSLKNPQFRALSDLATADRESLQATAGRMADSLLALGADIAEFSWATPQGTLRTYALVHNGAVRFDQVFSNWNTVKSTQETIVDKALKGAITSAKGSSTLPTPDPNEKVTVITPQLFVFHEGGTPKTISDPWATKAVFDLEHKLWVAKFIYTDTVTNTVTRTFWKVYATDAVASKTVYSGEGRALASRIDGLSDFDPATGIVHGYSTMAYVWCWTQAAGFPFTINFDGTDYQIIGGTNGGESQVGRTTRYGDNIF</sequence>
<evidence type="ECO:0000313" key="3">
    <source>
        <dbReference type="Proteomes" id="UP001449657"/>
    </source>
</evidence>
<proteinExistence type="predicted"/>
<accession>A0ABZ2YX51</accession>
<reference evidence="2 3" key="1">
    <citation type="submission" date="2024-03" db="EMBL/GenBank/DDBJ databases">
        <title>Chitinophaga caseinilytica sp. nov., a casein hydrolysing bacterium isolated from forest soil.</title>
        <authorList>
            <person name="Lee D.S."/>
            <person name="Han D.M."/>
            <person name="Baek J.H."/>
            <person name="Choi D.G."/>
            <person name="Jeon J.H."/>
            <person name="Jeon C.O."/>
        </authorList>
    </citation>
    <scope>NUCLEOTIDE SEQUENCE [LARGE SCALE GENOMIC DNA]</scope>
    <source>
        <strain evidence="2 3">KACC 19118</strain>
    </source>
</reference>